<proteinExistence type="predicted"/>
<dbReference type="InterPro" id="IPR029063">
    <property type="entry name" value="SAM-dependent_MTases_sf"/>
</dbReference>
<evidence type="ECO:0000313" key="4">
    <source>
        <dbReference type="Proteomes" id="UP001549691"/>
    </source>
</evidence>
<dbReference type="InterPro" id="IPR038375">
    <property type="entry name" value="NDUFAF7_sf"/>
</dbReference>
<dbReference type="EC" id="2.1.1.-" evidence="3"/>
<keyword evidence="2 3" id="KW-0808">Transferase</keyword>
<dbReference type="GO" id="GO:0008168">
    <property type="term" value="F:methyltransferase activity"/>
    <property type="evidence" value="ECO:0007669"/>
    <property type="project" value="UniProtKB-KW"/>
</dbReference>
<dbReference type="PANTHER" id="PTHR12049">
    <property type="entry name" value="PROTEIN ARGININE METHYLTRANSFERASE NDUFAF7, MITOCHONDRIAL"/>
    <property type="match status" value="1"/>
</dbReference>
<dbReference type="GO" id="GO:0032259">
    <property type="term" value="P:methylation"/>
    <property type="evidence" value="ECO:0007669"/>
    <property type="project" value="UniProtKB-KW"/>
</dbReference>
<keyword evidence="4" id="KW-1185">Reference proteome</keyword>
<accession>A0ABV2TGM0</accession>
<organism evidence="3 4">
    <name type="scientific">Uliginosibacterium flavum</name>
    <dbReference type="NCBI Taxonomy" id="1396831"/>
    <lineage>
        <taxon>Bacteria</taxon>
        <taxon>Pseudomonadati</taxon>
        <taxon>Pseudomonadota</taxon>
        <taxon>Betaproteobacteria</taxon>
        <taxon>Rhodocyclales</taxon>
        <taxon>Zoogloeaceae</taxon>
        <taxon>Uliginosibacterium</taxon>
    </lineage>
</organism>
<dbReference type="EMBL" id="JBEWZI010000002">
    <property type="protein sequence ID" value="MET7013049.1"/>
    <property type="molecule type" value="Genomic_DNA"/>
</dbReference>
<keyword evidence="1 3" id="KW-0489">Methyltransferase</keyword>
<evidence type="ECO:0000313" key="3">
    <source>
        <dbReference type="EMBL" id="MET7013049.1"/>
    </source>
</evidence>
<dbReference type="SUPFAM" id="SSF53335">
    <property type="entry name" value="S-adenosyl-L-methionine-dependent methyltransferases"/>
    <property type="match status" value="1"/>
</dbReference>
<name>A0ABV2TGM0_9RHOO</name>
<sequence>MQNQLPLPGADALEHSAHLSSRIADEIRSSGGWLSFARFMELALFAPGLGYYSGGSHKFGPDGDFVTAPEITPLFGRSLAAQVQQVLAASAPQVIEVGAGTGLLACDLLLELEARGALPDSYAILELSGELRVRQAEILRERVPHLVERVSWLDALPEAFAGCILANEVLDVMPVQLLVWRDGEIFERGVCLDDEGGFTWRDQPAAGRLLAAAEALAVEMPSEGEYLSEICLAAQAWVAGWAPRLTQGAIILIDYGYPQAEYYLPSRSSGTLQCYYRHRAHPDVLLWPGLNDITSFVDFTAIADAAFAAGLSVEGYTTQASFLTDCGLLELLTAVGPSDQAPYLRAARAALRLIAPHEMGELFKVLILGRELNLPLLVGLRTGERSHVL</sequence>
<comment type="caution">
    <text evidence="3">The sequence shown here is derived from an EMBL/GenBank/DDBJ whole genome shotgun (WGS) entry which is preliminary data.</text>
</comment>
<protein>
    <submittedName>
        <fullName evidence="3">SAM-dependent methyltransferase</fullName>
        <ecNumber evidence="3">2.1.1.-</ecNumber>
    </submittedName>
</protein>
<dbReference type="Proteomes" id="UP001549691">
    <property type="component" value="Unassembled WGS sequence"/>
</dbReference>
<evidence type="ECO:0000256" key="2">
    <source>
        <dbReference type="ARBA" id="ARBA00022679"/>
    </source>
</evidence>
<dbReference type="Pfam" id="PF02636">
    <property type="entry name" value="Methyltransf_28"/>
    <property type="match status" value="1"/>
</dbReference>
<reference evidence="3 4" key="1">
    <citation type="submission" date="2024-07" db="EMBL/GenBank/DDBJ databases">
        <title>Uliginosibacterium flavum JJ3220;KACC:17644.</title>
        <authorList>
            <person name="Kim M.K."/>
        </authorList>
    </citation>
    <scope>NUCLEOTIDE SEQUENCE [LARGE SCALE GENOMIC DNA]</scope>
    <source>
        <strain evidence="3 4">KACC:17644</strain>
    </source>
</reference>
<dbReference type="RefSeq" id="WP_354599511.1">
    <property type="nucleotide sequence ID" value="NZ_JBEWZI010000002.1"/>
</dbReference>
<dbReference type="Gene3D" id="3.40.50.12710">
    <property type="match status" value="1"/>
</dbReference>
<dbReference type="InterPro" id="IPR003788">
    <property type="entry name" value="NDUFAF7"/>
</dbReference>
<gene>
    <name evidence="3" type="ORF">ABXR19_02530</name>
</gene>
<evidence type="ECO:0000256" key="1">
    <source>
        <dbReference type="ARBA" id="ARBA00022603"/>
    </source>
</evidence>
<dbReference type="PANTHER" id="PTHR12049:SF7">
    <property type="entry name" value="PROTEIN ARGININE METHYLTRANSFERASE NDUFAF7, MITOCHONDRIAL"/>
    <property type="match status" value="1"/>
</dbReference>